<evidence type="ECO:0000256" key="8">
    <source>
        <dbReference type="ARBA" id="ARBA00023012"/>
    </source>
</evidence>
<dbReference type="Pfam" id="PF07730">
    <property type="entry name" value="HisKA_3"/>
    <property type="match status" value="1"/>
</dbReference>
<evidence type="ECO:0000256" key="7">
    <source>
        <dbReference type="ARBA" id="ARBA00022840"/>
    </source>
</evidence>
<dbReference type="EMBL" id="BSFQ01000034">
    <property type="protein sequence ID" value="GLL14609.1"/>
    <property type="molecule type" value="Genomic_DNA"/>
</dbReference>
<evidence type="ECO:0000256" key="5">
    <source>
        <dbReference type="ARBA" id="ARBA00022741"/>
    </source>
</evidence>
<feature type="transmembrane region" description="Helical" evidence="9">
    <location>
        <begin position="71"/>
        <end position="99"/>
    </location>
</feature>
<dbReference type="InterPro" id="IPR050482">
    <property type="entry name" value="Sensor_HK_TwoCompSys"/>
</dbReference>
<dbReference type="AlphaFoldDB" id="A0A9W6NZ49"/>
<dbReference type="InterPro" id="IPR036890">
    <property type="entry name" value="HATPase_C_sf"/>
</dbReference>
<keyword evidence="8" id="KW-0902">Two-component regulatory system</keyword>
<dbReference type="Gene3D" id="1.20.5.1930">
    <property type="match status" value="1"/>
</dbReference>
<keyword evidence="6" id="KW-0418">Kinase</keyword>
<reference evidence="11" key="2">
    <citation type="submission" date="2023-01" db="EMBL/GenBank/DDBJ databases">
        <authorList>
            <person name="Sun Q."/>
            <person name="Evtushenko L."/>
        </authorList>
    </citation>
    <scope>NUCLEOTIDE SEQUENCE</scope>
    <source>
        <strain evidence="11">VKM Ac-1069</strain>
    </source>
</reference>
<dbReference type="PANTHER" id="PTHR24421:SF10">
    <property type="entry name" value="NITRATE_NITRITE SENSOR PROTEIN NARQ"/>
    <property type="match status" value="1"/>
</dbReference>
<comment type="catalytic activity">
    <reaction evidence="1">
        <text>ATP + protein L-histidine = ADP + protein N-phospho-L-histidine.</text>
        <dbReference type="EC" id="2.7.13.3"/>
    </reaction>
</comment>
<dbReference type="PANTHER" id="PTHR24421">
    <property type="entry name" value="NITRATE/NITRITE SENSOR PROTEIN NARX-RELATED"/>
    <property type="match status" value="1"/>
</dbReference>
<keyword evidence="9" id="KW-1133">Transmembrane helix</keyword>
<evidence type="ECO:0000256" key="1">
    <source>
        <dbReference type="ARBA" id="ARBA00000085"/>
    </source>
</evidence>
<evidence type="ECO:0000259" key="10">
    <source>
        <dbReference type="Pfam" id="PF07730"/>
    </source>
</evidence>
<evidence type="ECO:0000313" key="11">
    <source>
        <dbReference type="EMBL" id="GLL14609.1"/>
    </source>
</evidence>
<accession>A0A9W6NZ49</accession>
<dbReference type="SUPFAM" id="SSF55874">
    <property type="entry name" value="ATPase domain of HSP90 chaperone/DNA topoisomerase II/histidine kinase"/>
    <property type="match status" value="1"/>
</dbReference>
<evidence type="ECO:0000256" key="9">
    <source>
        <dbReference type="SAM" id="Phobius"/>
    </source>
</evidence>
<keyword evidence="9" id="KW-0812">Transmembrane</keyword>
<dbReference type="CDD" id="cd16917">
    <property type="entry name" value="HATPase_UhpB-NarQ-NarX-like"/>
    <property type="match status" value="1"/>
</dbReference>
<evidence type="ECO:0000256" key="6">
    <source>
        <dbReference type="ARBA" id="ARBA00022777"/>
    </source>
</evidence>
<dbReference type="InterPro" id="IPR011712">
    <property type="entry name" value="Sig_transdc_His_kin_sub3_dim/P"/>
</dbReference>
<evidence type="ECO:0000313" key="12">
    <source>
        <dbReference type="Proteomes" id="UP001143463"/>
    </source>
</evidence>
<feature type="transmembrane region" description="Helical" evidence="9">
    <location>
        <begin position="134"/>
        <end position="151"/>
    </location>
</feature>
<dbReference type="Proteomes" id="UP001143463">
    <property type="component" value="Unassembled WGS sequence"/>
</dbReference>
<sequence length="372" mass="38134">MLDAAGPGSRPSVLRRAAALVWLPIIVAAAWAGTPRLPVTPLAVAATALASAGWVITAARIGRPGWDPAGLVATAAGGCLMAALAGSWSVSVAFCFVAVGAAGARLGRLPAVALAAAVALALALTIARGELTESLLVTLGMASVLLLGMSRRDAHRRAEERELARAAETRAAEEHARAAALAERARIARDVHDVLAHSLSALSVQLQGARLMLHRDGAPADTVAQVERAQRLATEGLAEARRAVHALRSGPVDLPTALRVLAADHPGATLDLADDLPAVSPEARDTLVRTTQEALSNARRHAPGAPVTVRLRPAGGEVELEVTDVTGARPDPGAGGYGLVGMAERAALVGARLDAGPTEDGWRVRLRVPAAP</sequence>
<dbReference type="GO" id="GO:0046983">
    <property type="term" value="F:protein dimerization activity"/>
    <property type="evidence" value="ECO:0007669"/>
    <property type="project" value="InterPro"/>
</dbReference>
<feature type="transmembrane region" description="Helical" evidence="9">
    <location>
        <begin position="39"/>
        <end position="59"/>
    </location>
</feature>
<name>A0A9W6NZ49_9PSEU</name>
<keyword evidence="7" id="KW-0067">ATP-binding</keyword>
<keyword evidence="4" id="KW-0808">Transferase</keyword>
<dbReference type="GO" id="GO:0016020">
    <property type="term" value="C:membrane"/>
    <property type="evidence" value="ECO:0007669"/>
    <property type="project" value="InterPro"/>
</dbReference>
<organism evidence="11 12">
    <name type="scientific">Pseudonocardia halophobica</name>
    <dbReference type="NCBI Taxonomy" id="29401"/>
    <lineage>
        <taxon>Bacteria</taxon>
        <taxon>Bacillati</taxon>
        <taxon>Actinomycetota</taxon>
        <taxon>Actinomycetes</taxon>
        <taxon>Pseudonocardiales</taxon>
        <taxon>Pseudonocardiaceae</taxon>
        <taxon>Pseudonocardia</taxon>
    </lineage>
</organism>
<dbReference type="GO" id="GO:0005524">
    <property type="term" value="F:ATP binding"/>
    <property type="evidence" value="ECO:0007669"/>
    <property type="project" value="UniProtKB-KW"/>
</dbReference>
<keyword evidence="9" id="KW-0472">Membrane</keyword>
<dbReference type="EC" id="2.7.13.3" evidence="2"/>
<feature type="domain" description="Signal transduction histidine kinase subgroup 3 dimerisation and phosphoacceptor" evidence="10">
    <location>
        <begin position="183"/>
        <end position="249"/>
    </location>
</feature>
<feature type="transmembrane region" description="Helical" evidence="9">
    <location>
        <begin position="13"/>
        <end position="32"/>
    </location>
</feature>
<dbReference type="RefSeq" id="WP_231498233.1">
    <property type="nucleotide sequence ID" value="NZ_BAAAUZ010000021.1"/>
</dbReference>
<keyword evidence="3" id="KW-0597">Phosphoprotein</keyword>
<gene>
    <name evidence="11" type="ORF">GCM10017577_57570</name>
</gene>
<protein>
    <recommendedName>
        <fullName evidence="2">histidine kinase</fullName>
        <ecNumber evidence="2">2.7.13.3</ecNumber>
    </recommendedName>
</protein>
<feature type="transmembrane region" description="Helical" evidence="9">
    <location>
        <begin position="111"/>
        <end position="128"/>
    </location>
</feature>
<dbReference type="Gene3D" id="3.30.565.10">
    <property type="entry name" value="Histidine kinase-like ATPase, C-terminal domain"/>
    <property type="match status" value="1"/>
</dbReference>
<evidence type="ECO:0000256" key="2">
    <source>
        <dbReference type="ARBA" id="ARBA00012438"/>
    </source>
</evidence>
<keyword evidence="12" id="KW-1185">Reference proteome</keyword>
<evidence type="ECO:0000256" key="4">
    <source>
        <dbReference type="ARBA" id="ARBA00022679"/>
    </source>
</evidence>
<comment type="caution">
    <text evidence="11">The sequence shown here is derived from an EMBL/GenBank/DDBJ whole genome shotgun (WGS) entry which is preliminary data.</text>
</comment>
<dbReference type="GO" id="GO:0000155">
    <property type="term" value="F:phosphorelay sensor kinase activity"/>
    <property type="evidence" value="ECO:0007669"/>
    <property type="project" value="InterPro"/>
</dbReference>
<proteinExistence type="predicted"/>
<evidence type="ECO:0000256" key="3">
    <source>
        <dbReference type="ARBA" id="ARBA00022553"/>
    </source>
</evidence>
<reference evidence="11" key="1">
    <citation type="journal article" date="2014" name="Int. J. Syst. Evol. Microbiol.">
        <title>Complete genome sequence of Corynebacterium casei LMG S-19264T (=DSM 44701T), isolated from a smear-ripened cheese.</title>
        <authorList>
            <consortium name="US DOE Joint Genome Institute (JGI-PGF)"/>
            <person name="Walter F."/>
            <person name="Albersmeier A."/>
            <person name="Kalinowski J."/>
            <person name="Ruckert C."/>
        </authorList>
    </citation>
    <scope>NUCLEOTIDE SEQUENCE</scope>
    <source>
        <strain evidence="11">VKM Ac-1069</strain>
    </source>
</reference>
<keyword evidence="5" id="KW-0547">Nucleotide-binding</keyword>